<dbReference type="Pfam" id="PF13365">
    <property type="entry name" value="Trypsin_2"/>
    <property type="match status" value="1"/>
</dbReference>
<dbReference type="PRINTS" id="PR00834">
    <property type="entry name" value="PROTEASES2C"/>
</dbReference>
<evidence type="ECO:0000313" key="2">
    <source>
        <dbReference type="Proteomes" id="UP001501468"/>
    </source>
</evidence>
<dbReference type="SUPFAM" id="SSF50494">
    <property type="entry name" value="Trypsin-like serine proteases"/>
    <property type="match status" value="1"/>
</dbReference>
<organism evidence="1 2">
    <name type="scientific">Terrabacter ginsenosidimutans</name>
    <dbReference type="NCBI Taxonomy" id="490575"/>
    <lineage>
        <taxon>Bacteria</taxon>
        <taxon>Bacillati</taxon>
        <taxon>Actinomycetota</taxon>
        <taxon>Actinomycetes</taxon>
        <taxon>Micrococcales</taxon>
        <taxon>Intrasporangiaceae</taxon>
        <taxon>Terrabacter</taxon>
    </lineage>
</organism>
<keyword evidence="2" id="KW-1185">Reference proteome</keyword>
<proteinExistence type="predicted"/>
<dbReference type="Gene3D" id="2.40.10.10">
    <property type="entry name" value="Trypsin-like serine proteases"/>
    <property type="match status" value="2"/>
</dbReference>
<comment type="caution">
    <text evidence="1">The sequence shown here is derived from an EMBL/GenBank/DDBJ whole genome shotgun (WGS) entry which is preliminary data.</text>
</comment>
<dbReference type="InterPro" id="IPR001940">
    <property type="entry name" value="Peptidase_S1C"/>
</dbReference>
<dbReference type="InterPro" id="IPR009003">
    <property type="entry name" value="Peptidase_S1_PA"/>
</dbReference>
<dbReference type="EMBL" id="BAABDC010000001">
    <property type="protein sequence ID" value="GAA3694405.1"/>
    <property type="molecule type" value="Genomic_DNA"/>
</dbReference>
<gene>
    <name evidence="1" type="ORF">GCM10022399_08710</name>
</gene>
<sequence>MRIDVVTCDARWMGSGFVVGDHLVMTANHVAAGASAITLQYADGVTRARVVGLDPKTDSALLRTDDPITDKALPLARALPDLGESVGVLGFPLQTYELRFNEGSVSGLHQPISYDGGPEIDAMVTDSAINGGNSGGPVLDATGRVIGLVSGHRLWVAGARSPEPAQGQGYLIPGPDLATNLDRWRSQPDQPLADCSDPYDAAGAERTIDVNVSSDDRVAPDIARSLLVHGEAINTGNYDAAWQVFTSRMQRKLQSVGSWSAGLGTSYWKGISIQKVTGAADDAKVVRTILRTEQSAENGHDGQTCSVWVIDYGMVRVSGAWLINSAKSPSGPPSAC</sequence>
<dbReference type="Proteomes" id="UP001501468">
    <property type="component" value="Unassembled WGS sequence"/>
</dbReference>
<reference evidence="2" key="1">
    <citation type="journal article" date="2019" name="Int. J. Syst. Evol. Microbiol.">
        <title>The Global Catalogue of Microorganisms (GCM) 10K type strain sequencing project: providing services to taxonomists for standard genome sequencing and annotation.</title>
        <authorList>
            <consortium name="The Broad Institute Genomics Platform"/>
            <consortium name="The Broad Institute Genome Sequencing Center for Infectious Disease"/>
            <person name="Wu L."/>
            <person name="Ma J."/>
        </authorList>
    </citation>
    <scope>NUCLEOTIDE SEQUENCE [LARGE SCALE GENOMIC DNA]</scope>
    <source>
        <strain evidence="2">JCM 17125</strain>
    </source>
</reference>
<dbReference type="InterPro" id="IPR043504">
    <property type="entry name" value="Peptidase_S1_PA_chymotrypsin"/>
</dbReference>
<dbReference type="PANTHER" id="PTHR43019">
    <property type="entry name" value="SERINE ENDOPROTEASE DEGS"/>
    <property type="match status" value="1"/>
</dbReference>
<accession>A0ABP7CV92</accession>
<evidence type="ECO:0000313" key="1">
    <source>
        <dbReference type="EMBL" id="GAA3694405.1"/>
    </source>
</evidence>
<protein>
    <recommendedName>
        <fullName evidence="3">Trypsin-like peptidase domain-containing protein</fullName>
    </recommendedName>
</protein>
<evidence type="ECO:0008006" key="3">
    <source>
        <dbReference type="Google" id="ProtNLM"/>
    </source>
</evidence>
<name>A0ABP7CV92_9MICO</name>
<dbReference type="PANTHER" id="PTHR43019:SF23">
    <property type="entry name" value="PROTEASE DO-LIKE 5, CHLOROPLASTIC"/>
    <property type="match status" value="1"/>
</dbReference>